<keyword evidence="3" id="KW-1185">Reference proteome</keyword>
<feature type="region of interest" description="Disordered" evidence="1">
    <location>
        <begin position="323"/>
        <end position="345"/>
    </location>
</feature>
<gene>
    <name evidence="2" type="ORF">SELMODRAFT_439449</name>
</gene>
<sequence>MSSVLPHSKTCSSLLEMMLRMTLLPKFLLHACSVVSSRPYISGFDVLADFCERLSARGFCSKPLWKAYNLALMVIDLVAYFGTDYCSVTAKATTFPGLPTECQLLVVCGLALQGVPFLAVDVDSLRLDKSMRCLDVLVLAKNLIDIYLTVKLSWCLGYLERGLHLMQEAFQRYEIQSLATSILEVLELEGTSVRCELGCSIESLIPKVCKEVLRVFFVFTSVPCSQLRLLLMLLRTLIRDKWPSASEIAVNVYLGVVWMEGKGKSNYTEIEEFCSGLQPNHEEMKKPTAGWLSNLCCQQKRMKGLAGALQCFRVKESRGEWIGRSRDKRTPENADPQGSLPAVLA</sequence>
<accession>D8R4I7</accession>
<dbReference type="Proteomes" id="UP000001514">
    <property type="component" value="Unassembled WGS sequence"/>
</dbReference>
<dbReference type="EMBL" id="GL377571">
    <property type="protein sequence ID" value="EFJ33480.1"/>
    <property type="molecule type" value="Genomic_DNA"/>
</dbReference>
<reference evidence="2 3" key="1">
    <citation type="journal article" date="2011" name="Science">
        <title>The Selaginella genome identifies genetic changes associated with the evolution of vascular plants.</title>
        <authorList>
            <person name="Banks J.A."/>
            <person name="Nishiyama T."/>
            <person name="Hasebe M."/>
            <person name="Bowman J.L."/>
            <person name="Gribskov M."/>
            <person name="dePamphilis C."/>
            <person name="Albert V.A."/>
            <person name="Aono N."/>
            <person name="Aoyama T."/>
            <person name="Ambrose B.A."/>
            <person name="Ashton N.W."/>
            <person name="Axtell M.J."/>
            <person name="Barker E."/>
            <person name="Barker M.S."/>
            <person name="Bennetzen J.L."/>
            <person name="Bonawitz N.D."/>
            <person name="Chapple C."/>
            <person name="Cheng C."/>
            <person name="Correa L.G."/>
            <person name="Dacre M."/>
            <person name="DeBarry J."/>
            <person name="Dreyer I."/>
            <person name="Elias M."/>
            <person name="Engstrom E.M."/>
            <person name="Estelle M."/>
            <person name="Feng L."/>
            <person name="Finet C."/>
            <person name="Floyd S.K."/>
            <person name="Frommer W.B."/>
            <person name="Fujita T."/>
            <person name="Gramzow L."/>
            <person name="Gutensohn M."/>
            <person name="Harholt J."/>
            <person name="Hattori M."/>
            <person name="Heyl A."/>
            <person name="Hirai T."/>
            <person name="Hiwatashi Y."/>
            <person name="Ishikawa M."/>
            <person name="Iwata M."/>
            <person name="Karol K.G."/>
            <person name="Koehler B."/>
            <person name="Kolukisaoglu U."/>
            <person name="Kubo M."/>
            <person name="Kurata T."/>
            <person name="Lalonde S."/>
            <person name="Li K."/>
            <person name="Li Y."/>
            <person name="Litt A."/>
            <person name="Lyons E."/>
            <person name="Manning G."/>
            <person name="Maruyama T."/>
            <person name="Michael T.P."/>
            <person name="Mikami K."/>
            <person name="Miyazaki S."/>
            <person name="Morinaga S."/>
            <person name="Murata T."/>
            <person name="Mueller-Roeber B."/>
            <person name="Nelson D.R."/>
            <person name="Obara M."/>
            <person name="Oguri Y."/>
            <person name="Olmstead R.G."/>
            <person name="Onodera N."/>
            <person name="Petersen B.L."/>
            <person name="Pils B."/>
            <person name="Prigge M."/>
            <person name="Rensing S.A."/>
            <person name="Riano-Pachon D.M."/>
            <person name="Roberts A.W."/>
            <person name="Sato Y."/>
            <person name="Scheller H.V."/>
            <person name="Schulz B."/>
            <person name="Schulz C."/>
            <person name="Shakirov E.V."/>
            <person name="Shibagaki N."/>
            <person name="Shinohara N."/>
            <person name="Shippen D.E."/>
            <person name="Soerensen I."/>
            <person name="Sotooka R."/>
            <person name="Sugimoto N."/>
            <person name="Sugita M."/>
            <person name="Sumikawa N."/>
            <person name="Tanurdzic M."/>
            <person name="Theissen G."/>
            <person name="Ulvskov P."/>
            <person name="Wakazuki S."/>
            <person name="Weng J.K."/>
            <person name="Willats W.W."/>
            <person name="Wipf D."/>
            <person name="Wolf P.G."/>
            <person name="Yang L."/>
            <person name="Zimmer A.D."/>
            <person name="Zhu Q."/>
            <person name="Mitros T."/>
            <person name="Hellsten U."/>
            <person name="Loque D."/>
            <person name="Otillar R."/>
            <person name="Salamov A."/>
            <person name="Schmutz J."/>
            <person name="Shapiro H."/>
            <person name="Lindquist E."/>
            <person name="Lucas S."/>
            <person name="Rokhsar D."/>
            <person name="Grigoriev I.V."/>
        </authorList>
    </citation>
    <scope>NUCLEOTIDE SEQUENCE [LARGE SCALE GENOMIC DNA]</scope>
</reference>
<protein>
    <submittedName>
        <fullName evidence="2">Uncharacterized protein</fullName>
    </submittedName>
</protein>
<evidence type="ECO:0000313" key="3">
    <source>
        <dbReference type="Proteomes" id="UP000001514"/>
    </source>
</evidence>
<proteinExistence type="predicted"/>
<dbReference type="InParanoid" id="D8R4I7"/>
<organism evidence="3">
    <name type="scientific">Selaginella moellendorffii</name>
    <name type="common">Spikemoss</name>
    <dbReference type="NCBI Taxonomy" id="88036"/>
    <lineage>
        <taxon>Eukaryota</taxon>
        <taxon>Viridiplantae</taxon>
        <taxon>Streptophyta</taxon>
        <taxon>Embryophyta</taxon>
        <taxon>Tracheophyta</taxon>
        <taxon>Lycopodiopsida</taxon>
        <taxon>Selaginellales</taxon>
        <taxon>Selaginellaceae</taxon>
        <taxon>Selaginella</taxon>
    </lineage>
</organism>
<evidence type="ECO:0000256" key="1">
    <source>
        <dbReference type="SAM" id="MobiDB-lite"/>
    </source>
</evidence>
<dbReference type="HOGENOM" id="CLU_712499_0_0_1"/>
<name>D8R4I7_SELML</name>
<dbReference type="Gramene" id="EFJ33480">
    <property type="protein sequence ID" value="EFJ33480"/>
    <property type="gene ID" value="SELMODRAFT_439449"/>
</dbReference>
<evidence type="ECO:0000313" key="2">
    <source>
        <dbReference type="EMBL" id="EFJ33480.1"/>
    </source>
</evidence>
<dbReference type="KEGG" id="smo:SELMODRAFT_439449"/>
<dbReference type="AlphaFoldDB" id="D8R4I7"/>
<feature type="compositionally biased region" description="Basic and acidic residues" evidence="1">
    <location>
        <begin position="323"/>
        <end position="332"/>
    </location>
</feature>